<dbReference type="EMBL" id="CP029042">
    <property type="protein sequence ID" value="AZS72788.1"/>
    <property type="molecule type" value="Genomic_DNA"/>
</dbReference>
<proteinExistence type="predicted"/>
<accession>A0A3Q9KB32</accession>
<gene>
    <name evidence="2" type="ORF">DDE74_19085</name>
</gene>
<evidence type="ECO:0000256" key="1">
    <source>
        <dbReference type="SAM" id="MobiDB-lite"/>
    </source>
</evidence>
<sequence>MTTHNELRLLPWSGPEGNPCYLSTESSGGYLSRLADHTEAVQLEMAAELLEHAVEVLGDGETEPNEVRLLAMDMTEALRDVRRVAISRGHRLPLTDPPACEGGDEGPRLPAAAFG</sequence>
<dbReference type="AlphaFoldDB" id="A0A3Q9KB32"/>
<dbReference type="Proteomes" id="UP000275579">
    <property type="component" value="Chromosome"/>
</dbReference>
<feature type="region of interest" description="Disordered" evidence="1">
    <location>
        <begin position="91"/>
        <end position="115"/>
    </location>
</feature>
<name>A0A3Q9KB32_9ACTN</name>
<evidence type="ECO:0000313" key="2">
    <source>
        <dbReference type="EMBL" id="AZS72788.1"/>
    </source>
</evidence>
<reference evidence="2 3" key="1">
    <citation type="submission" date="2018-04" db="EMBL/GenBank/DDBJ databases">
        <title>Complete genome sequences of Streptomyces lydicus strain WYEC and characterization of antagonistic properties of biological control agents.</title>
        <authorList>
            <person name="Mariita R.M."/>
            <person name="Sello J.K."/>
        </authorList>
    </citation>
    <scope>NUCLEOTIDE SEQUENCE [LARGE SCALE GENOMIC DNA]</scope>
    <source>
        <strain evidence="2 3">WYEC 108</strain>
    </source>
</reference>
<dbReference type="RefSeq" id="WP_127151870.1">
    <property type="nucleotide sequence ID" value="NZ_CP029042.1"/>
</dbReference>
<evidence type="ECO:0000313" key="3">
    <source>
        <dbReference type="Proteomes" id="UP000275579"/>
    </source>
</evidence>
<protein>
    <submittedName>
        <fullName evidence="2">Uncharacterized protein</fullName>
    </submittedName>
</protein>
<organism evidence="2 3">
    <name type="scientific">Streptomyces lydicus</name>
    <dbReference type="NCBI Taxonomy" id="47763"/>
    <lineage>
        <taxon>Bacteria</taxon>
        <taxon>Bacillati</taxon>
        <taxon>Actinomycetota</taxon>
        <taxon>Actinomycetes</taxon>
        <taxon>Kitasatosporales</taxon>
        <taxon>Streptomycetaceae</taxon>
        <taxon>Streptomyces</taxon>
    </lineage>
</organism>